<accession>A0A7R9BKZ5</accession>
<feature type="domain" description="W2" evidence="8">
    <location>
        <begin position="207"/>
        <end position="368"/>
    </location>
</feature>
<dbReference type="EMBL" id="CAJPEX010000846">
    <property type="protein sequence ID" value="CAG0917408.1"/>
    <property type="molecule type" value="Genomic_DNA"/>
</dbReference>
<keyword evidence="6" id="KW-0648">Protein biosynthesis</keyword>
<dbReference type="FunFam" id="1.25.40.180:FF:000018">
    <property type="entry name" value="eukaryotic translation initiation factor 5"/>
    <property type="match status" value="1"/>
</dbReference>
<dbReference type="SUPFAM" id="SSF100966">
    <property type="entry name" value="Translation initiation factor 2 beta, aIF2beta, N-terminal domain"/>
    <property type="match status" value="1"/>
</dbReference>
<dbReference type="InterPro" id="IPR016190">
    <property type="entry name" value="Transl_init_fac_IF2/IF5_Zn-bd"/>
</dbReference>
<dbReference type="AlphaFoldDB" id="A0A7R9BKZ5"/>
<dbReference type="GO" id="GO:0001732">
    <property type="term" value="P:formation of cytoplasmic translation initiation complex"/>
    <property type="evidence" value="ECO:0007669"/>
    <property type="project" value="TreeGrafter"/>
</dbReference>
<dbReference type="PROSITE" id="PS51363">
    <property type="entry name" value="W2"/>
    <property type="match status" value="1"/>
</dbReference>
<evidence type="ECO:0000256" key="4">
    <source>
        <dbReference type="ARBA" id="ARBA00022553"/>
    </source>
</evidence>
<evidence type="ECO:0000256" key="7">
    <source>
        <dbReference type="ARBA" id="ARBA00023134"/>
    </source>
</evidence>
<evidence type="ECO:0000313" key="9">
    <source>
        <dbReference type="EMBL" id="CAD7277256.1"/>
    </source>
</evidence>
<evidence type="ECO:0000313" key="10">
    <source>
        <dbReference type="Proteomes" id="UP000678499"/>
    </source>
</evidence>
<dbReference type="SMART" id="SM00653">
    <property type="entry name" value="eIF2B_5"/>
    <property type="match status" value="1"/>
</dbReference>
<evidence type="ECO:0000256" key="5">
    <source>
        <dbReference type="ARBA" id="ARBA00022741"/>
    </source>
</evidence>
<reference evidence="9" key="1">
    <citation type="submission" date="2020-11" db="EMBL/GenBank/DDBJ databases">
        <authorList>
            <person name="Tran Van P."/>
        </authorList>
    </citation>
    <scope>NUCLEOTIDE SEQUENCE</scope>
</reference>
<dbReference type="Pfam" id="PF02020">
    <property type="entry name" value="W2"/>
    <property type="match status" value="1"/>
</dbReference>
<organism evidence="9">
    <name type="scientific">Notodromas monacha</name>
    <dbReference type="NCBI Taxonomy" id="399045"/>
    <lineage>
        <taxon>Eukaryota</taxon>
        <taxon>Metazoa</taxon>
        <taxon>Ecdysozoa</taxon>
        <taxon>Arthropoda</taxon>
        <taxon>Crustacea</taxon>
        <taxon>Oligostraca</taxon>
        <taxon>Ostracoda</taxon>
        <taxon>Podocopa</taxon>
        <taxon>Podocopida</taxon>
        <taxon>Cypridocopina</taxon>
        <taxon>Cypridoidea</taxon>
        <taxon>Cyprididae</taxon>
        <taxon>Notodromas</taxon>
    </lineage>
</organism>
<dbReference type="Gene3D" id="3.30.30.170">
    <property type="match status" value="1"/>
</dbReference>
<dbReference type="GO" id="GO:0003743">
    <property type="term" value="F:translation initiation factor activity"/>
    <property type="evidence" value="ECO:0007669"/>
    <property type="project" value="UniProtKB-KW"/>
</dbReference>
<keyword evidence="7" id="KW-0342">GTP-binding</keyword>
<dbReference type="SMART" id="SM00515">
    <property type="entry name" value="eIF5C"/>
    <property type="match status" value="1"/>
</dbReference>
<dbReference type="FunFam" id="2.20.25.350:FF:000001">
    <property type="entry name" value="Eukaryotic translation initiation factor 5"/>
    <property type="match status" value="1"/>
</dbReference>
<dbReference type="Pfam" id="PF01873">
    <property type="entry name" value="eIF-5_eIF-2B"/>
    <property type="match status" value="1"/>
</dbReference>
<dbReference type="InterPro" id="IPR016189">
    <property type="entry name" value="Transl_init_fac_IF2/IF5_N"/>
</dbReference>
<dbReference type="GO" id="GO:0005829">
    <property type="term" value="C:cytosol"/>
    <property type="evidence" value="ECO:0007669"/>
    <property type="project" value="TreeGrafter"/>
</dbReference>
<evidence type="ECO:0000256" key="3">
    <source>
        <dbReference type="ARBA" id="ARBA00022540"/>
    </source>
</evidence>
<dbReference type="FunFam" id="3.30.30.170:FF:000002">
    <property type="entry name" value="Eukaryotic translation initiation factor 5"/>
    <property type="match status" value="1"/>
</dbReference>
<protein>
    <recommendedName>
        <fullName evidence="2">Eukaryotic translation initiation factor 5</fullName>
    </recommendedName>
</protein>
<gene>
    <name evidence="9" type="ORF">NMOB1V02_LOCUS4991</name>
</gene>
<dbReference type="PANTHER" id="PTHR23001">
    <property type="entry name" value="EUKARYOTIC TRANSLATION INITIATION FACTOR"/>
    <property type="match status" value="1"/>
</dbReference>
<evidence type="ECO:0000256" key="1">
    <source>
        <dbReference type="ARBA" id="ARBA00010397"/>
    </source>
</evidence>
<proteinExistence type="inferred from homology"/>
<sequence>MATLNVNRNVTDAFYRYKMPRIMAKVEGKGNGIRTVIINMVEVARSLGRPPTYTTKYFGCELGALTKVDLKNDRYIVNGAHEANRLQTLLDGFIKEYVLCRACDNPETVLRVSQKKGTITKTCKACGNLSHVDLTLKLTAFIFKNPPGFSLWEIFFFSCAVDLLQKIESNEDDDEDWSVDVSPEAVKRRMEDLSNGVKNLAVTDDIEKTEKERIDILYDYVKSKKESGKLTIAGADKDVLNEAERLDVRDKGPLILAELLFDSSILQQVKLHRLLFLRFCHENPKAQKYLLGGIEQVISINKDALLPKVSHILKAFYDMDILEEEVLLDWGKRISKKYVSREMSEAIHSKAEPFITWLRDAEESSSDEDSDDEDGLEVKNFRMKIYAFD</sequence>
<dbReference type="Gene3D" id="2.20.25.350">
    <property type="match status" value="1"/>
</dbReference>
<dbReference type="Gene3D" id="1.25.40.180">
    <property type="match status" value="1"/>
</dbReference>
<dbReference type="InterPro" id="IPR003307">
    <property type="entry name" value="W2_domain"/>
</dbReference>
<dbReference type="GO" id="GO:0005525">
    <property type="term" value="F:GTP binding"/>
    <property type="evidence" value="ECO:0007669"/>
    <property type="project" value="UniProtKB-KW"/>
</dbReference>
<dbReference type="EMBL" id="OA882883">
    <property type="protein sequence ID" value="CAD7277256.1"/>
    <property type="molecule type" value="Genomic_DNA"/>
</dbReference>
<name>A0A7R9BKZ5_9CRUS</name>
<evidence type="ECO:0000256" key="6">
    <source>
        <dbReference type="ARBA" id="ARBA00022917"/>
    </source>
</evidence>
<dbReference type="PANTHER" id="PTHR23001:SF7">
    <property type="entry name" value="EUKARYOTIC TRANSLATION INITIATION FACTOR 5"/>
    <property type="match status" value="1"/>
</dbReference>
<keyword evidence="10" id="KW-1185">Reference proteome</keyword>
<evidence type="ECO:0000259" key="8">
    <source>
        <dbReference type="PROSITE" id="PS51363"/>
    </source>
</evidence>
<evidence type="ECO:0000256" key="2">
    <source>
        <dbReference type="ARBA" id="ARBA00018059"/>
    </source>
</evidence>
<dbReference type="SUPFAM" id="SSF48371">
    <property type="entry name" value="ARM repeat"/>
    <property type="match status" value="1"/>
</dbReference>
<keyword evidence="4" id="KW-0597">Phosphoprotein</keyword>
<dbReference type="InterPro" id="IPR002735">
    <property type="entry name" value="Transl_init_fac_IF2/IF5_dom"/>
</dbReference>
<comment type="similarity">
    <text evidence="1">Belongs to the eIF-2-beta/eIF-5 family.</text>
</comment>
<dbReference type="SUPFAM" id="SSF75689">
    <property type="entry name" value="Zinc-binding domain of translation initiation factor 2 beta"/>
    <property type="match status" value="1"/>
</dbReference>
<dbReference type="GO" id="GO:0071074">
    <property type="term" value="F:eukaryotic initiation factor eIF2 binding"/>
    <property type="evidence" value="ECO:0007669"/>
    <property type="project" value="TreeGrafter"/>
</dbReference>
<dbReference type="OrthoDB" id="10250831at2759"/>
<dbReference type="InterPro" id="IPR016024">
    <property type="entry name" value="ARM-type_fold"/>
</dbReference>
<dbReference type="Proteomes" id="UP000678499">
    <property type="component" value="Unassembled WGS sequence"/>
</dbReference>
<keyword evidence="3" id="KW-0396">Initiation factor</keyword>
<dbReference type="GO" id="GO:0005092">
    <property type="term" value="F:GDP-dissociation inhibitor activity"/>
    <property type="evidence" value="ECO:0007669"/>
    <property type="project" value="TreeGrafter"/>
</dbReference>
<keyword evidence="5" id="KW-0547">Nucleotide-binding</keyword>
<dbReference type="InterPro" id="IPR045196">
    <property type="entry name" value="IF2/IF5"/>
</dbReference>
<dbReference type="CDD" id="cd11561">
    <property type="entry name" value="W2_eIF5"/>
    <property type="match status" value="1"/>
</dbReference>